<feature type="compositionally biased region" description="Polar residues" evidence="1">
    <location>
        <begin position="146"/>
        <end position="162"/>
    </location>
</feature>
<feature type="region of interest" description="Disordered" evidence="1">
    <location>
        <begin position="142"/>
        <end position="162"/>
    </location>
</feature>
<dbReference type="Gene3D" id="3.20.20.70">
    <property type="entry name" value="Aldolase class I"/>
    <property type="match status" value="1"/>
</dbReference>
<dbReference type="VEuPathDB" id="VectorBase:GPAI048017"/>
<keyword evidence="3" id="KW-1185">Reference proteome</keyword>
<organism evidence="2 3">
    <name type="scientific">Glossina pallidipes</name>
    <name type="common">Tsetse fly</name>
    <dbReference type="NCBI Taxonomy" id="7398"/>
    <lineage>
        <taxon>Eukaryota</taxon>
        <taxon>Metazoa</taxon>
        <taxon>Ecdysozoa</taxon>
        <taxon>Arthropoda</taxon>
        <taxon>Hexapoda</taxon>
        <taxon>Insecta</taxon>
        <taxon>Pterygota</taxon>
        <taxon>Neoptera</taxon>
        <taxon>Endopterygota</taxon>
        <taxon>Diptera</taxon>
        <taxon>Brachycera</taxon>
        <taxon>Muscomorpha</taxon>
        <taxon>Hippoboscoidea</taxon>
        <taxon>Glossinidae</taxon>
        <taxon>Glossina</taxon>
    </lineage>
</organism>
<dbReference type="InterPro" id="IPR013785">
    <property type="entry name" value="Aldolase_TIM"/>
</dbReference>
<dbReference type="Proteomes" id="UP000092445">
    <property type="component" value="Unassembled WGS sequence"/>
</dbReference>
<dbReference type="EnsemblMetazoa" id="GPAI048017-RA">
    <property type="protein sequence ID" value="GPAI048017-PA"/>
    <property type="gene ID" value="GPAI048017"/>
</dbReference>
<name>A0A1B0AJR8_GLOPL</name>
<dbReference type="STRING" id="7398.A0A1B0AJR8"/>
<dbReference type="SUPFAM" id="SSF51569">
    <property type="entry name" value="Aldolase"/>
    <property type="match status" value="1"/>
</dbReference>
<dbReference type="AlphaFoldDB" id="A0A1B0AJR8"/>
<protein>
    <submittedName>
        <fullName evidence="2">Uncharacterized protein</fullName>
    </submittedName>
</protein>
<proteinExistence type="predicted"/>
<evidence type="ECO:0000313" key="3">
    <source>
        <dbReference type="Proteomes" id="UP000092445"/>
    </source>
</evidence>
<evidence type="ECO:0000313" key="2">
    <source>
        <dbReference type="EnsemblMetazoa" id="GPAI048017-PA"/>
    </source>
</evidence>
<reference evidence="3" key="1">
    <citation type="submission" date="2014-03" db="EMBL/GenBank/DDBJ databases">
        <authorList>
            <person name="Aksoy S."/>
            <person name="Warren W."/>
            <person name="Wilson R.K."/>
        </authorList>
    </citation>
    <scope>NUCLEOTIDE SEQUENCE [LARGE SCALE GENOMIC DNA]</scope>
    <source>
        <strain evidence="3">IAEA</strain>
    </source>
</reference>
<reference evidence="2" key="2">
    <citation type="submission" date="2020-05" db="UniProtKB">
        <authorList>
            <consortium name="EnsemblMetazoa"/>
        </authorList>
    </citation>
    <scope>IDENTIFICATION</scope>
    <source>
        <strain evidence="2">IAEA</strain>
    </source>
</reference>
<accession>A0A1B0AJR8</accession>
<sequence length="162" mass="18446">MVQFCNRAEEWITNFYGLYYSSVDLDMAQKCKAPHRTIIMGMSEYLGSCLMLGFETFMTSVANIKPELICDLLRAFKRKNLPLVRAKQNELMLLMATKIENDELDVQIADIKNWFNERMLSEHQFSAGPTRDAYSELGLENRKESSGGSTLSLANQNSNLSV</sequence>
<evidence type="ECO:0000256" key="1">
    <source>
        <dbReference type="SAM" id="MobiDB-lite"/>
    </source>
</evidence>